<keyword evidence="4" id="KW-1185">Reference proteome</keyword>
<dbReference type="Gene3D" id="2.60.120.260">
    <property type="entry name" value="Galactose-binding domain-like"/>
    <property type="match status" value="1"/>
</dbReference>
<dbReference type="EMBL" id="JACOIJ010000005">
    <property type="protein sequence ID" value="MBD1428790.1"/>
    <property type="molecule type" value="Genomic_DNA"/>
</dbReference>
<dbReference type="InterPro" id="IPR008979">
    <property type="entry name" value="Galactose-bd-like_sf"/>
</dbReference>
<dbReference type="InterPro" id="IPR000421">
    <property type="entry name" value="FA58C"/>
</dbReference>
<organism evidence="3 4">
    <name type="scientific">Sphingobacterium litopenaei</name>
    <dbReference type="NCBI Taxonomy" id="2763500"/>
    <lineage>
        <taxon>Bacteria</taxon>
        <taxon>Pseudomonadati</taxon>
        <taxon>Bacteroidota</taxon>
        <taxon>Sphingobacteriia</taxon>
        <taxon>Sphingobacteriales</taxon>
        <taxon>Sphingobacteriaceae</taxon>
        <taxon>Sphingobacterium</taxon>
    </lineage>
</organism>
<feature type="chain" id="PRO_5046736338" evidence="1">
    <location>
        <begin position="20"/>
        <end position="319"/>
    </location>
</feature>
<dbReference type="Pfam" id="PF08522">
    <property type="entry name" value="BT_3987-like_N"/>
    <property type="match status" value="1"/>
</dbReference>
<reference evidence="3 4" key="1">
    <citation type="submission" date="2020-08" db="EMBL/GenBank/DDBJ databases">
        <title>Sphingobacterium sp. DN04309 isolated from aquaculture water.</title>
        <authorList>
            <person name="Zhang M."/>
        </authorList>
    </citation>
    <scope>NUCLEOTIDE SEQUENCE [LARGE SCALE GENOMIC DNA]</scope>
    <source>
        <strain evidence="3 4">DN04309</strain>
    </source>
</reference>
<feature type="signal peptide" evidence="1">
    <location>
        <begin position="1"/>
        <end position="19"/>
    </location>
</feature>
<dbReference type="Pfam" id="PF00754">
    <property type="entry name" value="F5_F8_type_C"/>
    <property type="match status" value="1"/>
</dbReference>
<dbReference type="PROSITE" id="PS50022">
    <property type="entry name" value="FA58C_3"/>
    <property type="match status" value="1"/>
</dbReference>
<evidence type="ECO:0000313" key="4">
    <source>
        <dbReference type="Proteomes" id="UP000651271"/>
    </source>
</evidence>
<dbReference type="Proteomes" id="UP000651271">
    <property type="component" value="Unassembled WGS sequence"/>
</dbReference>
<dbReference type="PROSITE" id="PS51257">
    <property type="entry name" value="PROKAR_LIPOPROTEIN"/>
    <property type="match status" value="1"/>
</dbReference>
<dbReference type="InterPro" id="IPR013728">
    <property type="entry name" value="BT_3987-like_N"/>
</dbReference>
<sequence length="319" mass="35888">MKKINISLLIIYVSFTALFSCKESVPTYEQLNDTREQAWLSVQKAANGQQDLILFPQVEERKDVFRVNYGGVGYPAEDLKITISQDQKALDSLNKIRQNRGLQPLLPFPADAFSLDISSTDIKSGTTSSEFITLTYKPEKFDLTKEYMLALTASNSQGYKFREGNSTIFYYAAVVERLKPKTKWTAKVSTIHTGESIGIPGAIIDGNINTFWHTPYGGGSPNYPHWAEIDFGEEVYATKIGITKRQANSTGFKTFDILGSQDGTTWITLATNQVMQQFNDEMQIFEITPQYLKKIKLDLKDSFGGENYTHLAEVDVIGY</sequence>
<dbReference type="RefSeq" id="WP_190301557.1">
    <property type="nucleotide sequence ID" value="NZ_JACOIJ010000005.1"/>
</dbReference>
<dbReference type="Gene3D" id="2.60.40.1740">
    <property type="entry name" value="hypothetical protein (bacova_03559)"/>
    <property type="match status" value="1"/>
</dbReference>
<proteinExistence type="predicted"/>
<dbReference type="SUPFAM" id="SSF49785">
    <property type="entry name" value="Galactose-binding domain-like"/>
    <property type="match status" value="1"/>
</dbReference>
<evidence type="ECO:0000259" key="2">
    <source>
        <dbReference type="PROSITE" id="PS50022"/>
    </source>
</evidence>
<keyword evidence="1" id="KW-0732">Signal</keyword>
<evidence type="ECO:0000256" key="1">
    <source>
        <dbReference type="SAM" id="SignalP"/>
    </source>
</evidence>
<evidence type="ECO:0000313" key="3">
    <source>
        <dbReference type="EMBL" id="MBD1428790.1"/>
    </source>
</evidence>
<feature type="domain" description="F5/8 type C" evidence="2">
    <location>
        <begin position="205"/>
        <end position="319"/>
    </location>
</feature>
<gene>
    <name evidence="3" type="ORF">H8B04_04255</name>
</gene>
<accession>A0ABR7YBW2</accession>
<name>A0ABR7YBW2_9SPHI</name>
<comment type="caution">
    <text evidence="3">The sequence shown here is derived from an EMBL/GenBank/DDBJ whole genome shotgun (WGS) entry which is preliminary data.</text>
</comment>
<protein>
    <submittedName>
        <fullName evidence="3">Discoidin domain-containing protein</fullName>
    </submittedName>
</protein>